<dbReference type="InterPro" id="IPR029044">
    <property type="entry name" value="Nucleotide-diphossugar_trans"/>
</dbReference>
<dbReference type="Proteomes" id="UP000608522">
    <property type="component" value="Unassembled WGS sequence"/>
</dbReference>
<name>A0ABQ3TE69_9ACTN</name>
<dbReference type="InterPro" id="IPR001173">
    <property type="entry name" value="Glyco_trans_2-like"/>
</dbReference>
<feature type="domain" description="Glycosyltransferase 2-like" evidence="2">
    <location>
        <begin position="33"/>
        <end position="190"/>
    </location>
</feature>
<dbReference type="PANTHER" id="PTHR48090">
    <property type="entry name" value="UNDECAPRENYL-PHOSPHATE 4-DEOXY-4-FORMAMIDO-L-ARABINOSE TRANSFERASE-RELATED"/>
    <property type="match status" value="1"/>
</dbReference>
<dbReference type="Gene3D" id="3.90.550.10">
    <property type="entry name" value="Spore Coat Polysaccharide Biosynthesis Protein SpsA, Chain A"/>
    <property type="match status" value="1"/>
</dbReference>
<evidence type="ECO:0000259" key="2">
    <source>
        <dbReference type="Pfam" id="PF00535"/>
    </source>
</evidence>
<dbReference type="Pfam" id="PF00535">
    <property type="entry name" value="Glycos_transf_2"/>
    <property type="match status" value="1"/>
</dbReference>
<protein>
    <submittedName>
        <fullName evidence="3">Glycosyl transferase</fullName>
    </submittedName>
</protein>
<organism evidence="3 4">
    <name type="scientific">Streptomyces spororaveus</name>
    <dbReference type="NCBI Taxonomy" id="284039"/>
    <lineage>
        <taxon>Bacteria</taxon>
        <taxon>Bacillati</taxon>
        <taxon>Actinomycetota</taxon>
        <taxon>Actinomycetes</taxon>
        <taxon>Kitasatosporales</taxon>
        <taxon>Streptomycetaceae</taxon>
        <taxon>Streptomyces</taxon>
    </lineage>
</organism>
<evidence type="ECO:0000313" key="4">
    <source>
        <dbReference type="Proteomes" id="UP000608522"/>
    </source>
</evidence>
<evidence type="ECO:0000256" key="1">
    <source>
        <dbReference type="ARBA" id="ARBA00006739"/>
    </source>
</evidence>
<dbReference type="CDD" id="cd04179">
    <property type="entry name" value="DPM_DPG-synthase_like"/>
    <property type="match status" value="1"/>
</dbReference>
<dbReference type="InterPro" id="IPR050256">
    <property type="entry name" value="Glycosyltransferase_2"/>
</dbReference>
<dbReference type="PANTHER" id="PTHR48090:SF7">
    <property type="entry name" value="RFBJ PROTEIN"/>
    <property type="match status" value="1"/>
</dbReference>
<dbReference type="SUPFAM" id="SSF53448">
    <property type="entry name" value="Nucleotide-diphospho-sugar transferases"/>
    <property type="match status" value="1"/>
</dbReference>
<accession>A0ABQ3TE69</accession>
<reference evidence="4" key="1">
    <citation type="submission" date="2023-07" db="EMBL/GenBank/DDBJ databases">
        <title>Whole genome shotgun sequence of Streptomyces spororaveus NBRC 15456.</title>
        <authorList>
            <person name="Komaki H."/>
            <person name="Tamura T."/>
        </authorList>
    </citation>
    <scope>NUCLEOTIDE SEQUENCE [LARGE SCALE GENOMIC DNA]</scope>
    <source>
        <strain evidence="4">NBRC 15456</strain>
    </source>
</reference>
<dbReference type="GO" id="GO:0016740">
    <property type="term" value="F:transferase activity"/>
    <property type="evidence" value="ECO:0007669"/>
    <property type="project" value="UniProtKB-KW"/>
</dbReference>
<keyword evidence="3" id="KW-0808">Transferase</keyword>
<proteinExistence type="inferred from homology"/>
<sequence>MTKPPHDVTPITEHSFVPHSAGATVSQYDDVWLVIPAYNEGQVIAEVVEGARKTFPNIVVVDDGSTDDSAKHIATTGAHLVRHPVNLGQGAALQTGLTYALAQPGARYFATFDADGQHQTKDVETMVAVLRRDEADVVLGSRFIEQNGQVPWIKQVVLRTAAAVSPTARKLKLTDAHNGLRVLGREAAEQLNITMNGMAHASELVGFLAGSTLRVTEVPVDILYTDYSRAKGQSLINGVNILFDISLRERGRR</sequence>
<evidence type="ECO:0000313" key="3">
    <source>
        <dbReference type="EMBL" id="GHI78332.1"/>
    </source>
</evidence>
<comment type="similarity">
    <text evidence="1">Belongs to the glycosyltransferase 2 family.</text>
</comment>
<dbReference type="EMBL" id="BNED01000005">
    <property type="protein sequence ID" value="GHI78332.1"/>
    <property type="molecule type" value="Genomic_DNA"/>
</dbReference>
<gene>
    <name evidence="3" type="ORF">Sspor_38930</name>
</gene>
<keyword evidence="4" id="KW-1185">Reference proteome</keyword>
<comment type="caution">
    <text evidence="3">The sequence shown here is derived from an EMBL/GenBank/DDBJ whole genome shotgun (WGS) entry which is preliminary data.</text>
</comment>